<evidence type="ECO:0000313" key="2">
    <source>
        <dbReference type="Proteomes" id="UP000557872"/>
    </source>
</evidence>
<accession>A0A851GJX3</accession>
<keyword evidence="2" id="KW-1185">Reference proteome</keyword>
<organism evidence="1 2">
    <name type="scientific">Oceaniferula marina</name>
    <dbReference type="NCBI Taxonomy" id="2748318"/>
    <lineage>
        <taxon>Bacteria</taxon>
        <taxon>Pseudomonadati</taxon>
        <taxon>Verrucomicrobiota</taxon>
        <taxon>Verrucomicrobiia</taxon>
        <taxon>Verrucomicrobiales</taxon>
        <taxon>Verrucomicrobiaceae</taxon>
        <taxon>Oceaniferula</taxon>
    </lineage>
</organism>
<protein>
    <submittedName>
        <fullName evidence="1">Uncharacterized protein</fullName>
    </submittedName>
</protein>
<reference evidence="1 2" key="1">
    <citation type="submission" date="2020-07" db="EMBL/GenBank/DDBJ databases">
        <title>Roseicoccus Jingziensis gen. nov., sp. nov., isolated from coastal seawater.</title>
        <authorList>
            <person name="Feng X."/>
        </authorList>
    </citation>
    <scope>NUCLEOTIDE SEQUENCE [LARGE SCALE GENOMIC DNA]</scope>
    <source>
        <strain evidence="1 2">N1E253</strain>
    </source>
</reference>
<dbReference type="EMBL" id="JACBAZ010000018">
    <property type="protein sequence ID" value="NWK57636.1"/>
    <property type="molecule type" value="Genomic_DNA"/>
</dbReference>
<comment type="caution">
    <text evidence="1">The sequence shown here is derived from an EMBL/GenBank/DDBJ whole genome shotgun (WGS) entry which is preliminary data.</text>
</comment>
<dbReference type="RefSeq" id="WP_178934951.1">
    <property type="nucleotide sequence ID" value="NZ_JACBAZ010000018.1"/>
</dbReference>
<name>A0A851GJX3_9BACT</name>
<proteinExistence type="predicted"/>
<gene>
    <name evidence="1" type="ORF">HW115_18610</name>
</gene>
<sequence length="138" mass="15632">MKKRVSIVIGVLLFVVLGITIYNQNLKAKATDREATIVSIYYLAICSLDEDSASRPQNIEELLVHYGGSDSVLLEPFEDGLSFELTETGFILAEPKAQRISLFKRDRIVADERKWPHWKASGEYARKHGVKPPQKDIE</sequence>
<dbReference type="AlphaFoldDB" id="A0A851GJX3"/>
<dbReference type="Proteomes" id="UP000557872">
    <property type="component" value="Unassembled WGS sequence"/>
</dbReference>
<evidence type="ECO:0000313" key="1">
    <source>
        <dbReference type="EMBL" id="NWK57636.1"/>
    </source>
</evidence>